<organism evidence="1 2">
    <name type="scientific">Lentibacillus persicus</name>
    <dbReference type="NCBI Taxonomy" id="640948"/>
    <lineage>
        <taxon>Bacteria</taxon>
        <taxon>Bacillati</taxon>
        <taxon>Bacillota</taxon>
        <taxon>Bacilli</taxon>
        <taxon>Bacillales</taxon>
        <taxon>Bacillaceae</taxon>
        <taxon>Lentibacillus</taxon>
    </lineage>
</organism>
<name>A0A1I1WPD2_9BACI</name>
<dbReference type="EMBL" id="FOMR01000006">
    <property type="protein sequence ID" value="SFD95283.1"/>
    <property type="molecule type" value="Genomic_DNA"/>
</dbReference>
<dbReference type="OrthoDB" id="5241360at2"/>
<accession>A0A1I1WPD2</accession>
<evidence type="ECO:0000313" key="1">
    <source>
        <dbReference type="EMBL" id="SFD95283.1"/>
    </source>
</evidence>
<sequence length="267" mass="31733">MSLRQQIKQLENVRKEQDNKVLTMYLNTDPSDAEQQGGEWKIHLKNGLRNFESYLEEDNNKEELKNYREVKEKVERFVHNNQQQFKKGIILFATADEDVWFADRFQMPIKTEFYWEEVPRLEQLKELEETYPKTGIILVQKDEIKIIESHLNEVLDTDHYKFDLDTEKWRQFTGPHKADASMGSGGKSTQQDKFNNRYEANKQRWYKSIAPKLDKSAKEQEWENIYVVGEPDDASELKEEINKPVTELIQKNLLDHEESKVLEEIFG</sequence>
<dbReference type="Proteomes" id="UP000199474">
    <property type="component" value="Unassembled WGS sequence"/>
</dbReference>
<keyword evidence="2" id="KW-1185">Reference proteome</keyword>
<dbReference type="AlphaFoldDB" id="A0A1I1WPD2"/>
<protein>
    <submittedName>
        <fullName evidence="1">Protein required for attachment to host cells</fullName>
    </submittedName>
</protein>
<evidence type="ECO:0000313" key="2">
    <source>
        <dbReference type="Proteomes" id="UP000199474"/>
    </source>
</evidence>
<gene>
    <name evidence="1" type="ORF">SAMN05216238_106113</name>
</gene>
<dbReference type="Pfam" id="PF18846">
    <property type="entry name" value="baeRF_family5"/>
    <property type="match status" value="1"/>
</dbReference>
<proteinExistence type="predicted"/>
<dbReference type="RefSeq" id="WP_090084821.1">
    <property type="nucleotide sequence ID" value="NZ_FOMR01000006.1"/>
</dbReference>
<dbReference type="InterPro" id="IPR040983">
    <property type="entry name" value="Bact_RF_family5"/>
</dbReference>
<dbReference type="STRING" id="640948.SAMN05216238_106113"/>
<reference evidence="2" key="1">
    <citation type="submission" date="2016-10" db="EMBL/GenBank/DDBJ databases">
        <authorList>
            <person name="Varghese N."/>
            <person name="Submissions S."/>
        </authorList>
    </citation>
    <scope>NUCLEOTIDE SEQUENCE [LARGE SCALE GENOMIC DNA]</scope>
    <source>
        <strain evidence="2">DSM 22530</strain>
    </source>
</reference>